<dbReference type="AlphaFoldDB" id="A0A1C6TR06"/>
<feature type="transmembrane region" description="Helical" evidence="7">
    <location>
        <begin position="629"/>
        <end position="650"/>
    </location>
</feature>
<proteinExistence type="predicted"/>
<feature type="transmembrane region" description="Helical" evidence="7">
    <location>
        <begin position="44"/>
        <end position="64"/>
    </location>
</feature>
<dbReference type="Proteomes" id="UP000199001">
    <property type="component" value="Unassembled WGS sequence"/>
</dbReference>
<feature type="transmembrane region" description="Helical" evidence="7">
    <location>
        <begin position="198"/>
        <end position="216"/>
    </location>
</feature>
<keyword evidence="3 7" id="KW-0812">Transmembrane</keyword>
<dbReference type="PANTHER" id="PTHR34820:SF4">
    <property type="entry name" value="INNER MEMBRANE PROTEIN YEBZ"/>
    <property type="match status" value="1"/>
</dbReference>
<dbReference type="InterPro" id="IPR032694">
    <property type="entry name" value="CopC/D"/>
</dbReference>
<reference evidence="10" key="1">
    <citation type="submission" date="2016-06" db="EMBL/GenBank/DDBJ databases">
        <authorList>
            <person name="Varghese N."/>
            <person name="Submissions Spin"/>
        </authorList>
    </citation>
    <scope>NUCLEOTIDE SEQUENCE [LARGE SCALE GENOMIC DNA]</scope>
    <source>
        <strain evidence="10">DSM 43903</strain>
    </source>
</reference>
<evidence type="ECO:0000259" key="8">
    <source>
        <dbReference type="Pfam" id="PF05425"/>
    </source>
</evidence>
<feature type="transmembrane region" description="Helical" evidence="7">
    <location>
        <begin position="265"/>
        <end position="287"/>
    </location>
</feature>
<feature type="transmembrane region" description="Helical" evidence="7">
    <location>
        <begin position="228"/>
        <end position="253"/>
    </location>
</feature>
<sequence length="706" mass="73131">MPDTIPHPARPARVPDTSPGATATGGAARPAPGARPGARGPAGWLVPVAAVASAVAVLLLGLRAGEALTVAIPGLPDPGPVTMWALPLVRLLADGLATLAVGMVVTAAFLLPGDGRSVSPYGWLLLRRAGAVAGAWAATAAALIVLTVSDLLGVPMDELTPATVVSFASSISQGQALLLQAGLALTAGVLARAGVSRGLAAAVALVALVALLPPAFTGHAAGAGNHQIAVTSLALHVAAAALWVGGLAALLMVRRSRQLADAAGRYSRLALGCFVAVAVSGAANAAVRLGAPAELWQSRYGWLVLGKLGALVVLGALGAVHRSRTLPALRAGRRGAFGRLAAGELVVFAATVALAVALSRSPTPTAEDPLDADPITELLGFPMPAAPTPGLLVGQPLPDMFFLTLTVAGVGGYLTGVWRLRRAGHRWPAARTASWLTGMLLLAAITNLGVARYAYVLFSVHMVQHMVLSMLVPILLVGGAPATLALRALRRPTDPQVRGAREWLLVALHSRPARVLTHPVAALGIYAGSLFGLYFSDLLGTLMRSHVGHLAMLTHYVLAGYLLFWVLIGVDPGRRRLAPPLLVLLHLASMMAHGFFGLVLMQTTTLIAPDWYVAVHPGWASSLLDDQRLGAGIAWAFGEIPAAVVMILLVRQWIRADQREQGRLDRAADRAEATGEEDDLARYNAFLAAARHVGPRDDGADSGPAR</sequence>
<feature type="region of interest" description="Disordered" evidence="6">
    <location>
        <begin position="1"/>
        <end position="36"/>
    </location>
</feature>
<keyword evidence="10" id="KW-1185">Reference proteome</keyword>
<feature type="transmembrane region" description="Helical" evidence="7">
    <location>
        <begin position="132"/>
        <end position="154"/>
    </location>
</feature>
<evidence type="ECO:0000256" key="6">
    <source>
        <dbReference type="SAM" id="MobiDB-lite"/>
    </source>
</evidence>
<evidence type="ECO:0000256" key="1">
    <source>
        <dbReference type="ARBA" id="ARBA00004651"/>
    </source>
</evidence>
<feature type="transmembrane region" description="Helical" evidence="7">
    <location>
        <begin position="400"/>
        <end position="420"/>
    </location>
</feature>
<dbReference type="InterPro" id="IPR019108">
    <property type="entry name" value="Caa3_assmbl_CtaG-rel"/>
</dbReference>
<evidence type="ECO:0000313" key="9">
    <source>
        <dbReference type="EMBL" id="SCL44197.1"/>
    </source>
</evidence>
<feature type="transmembrane region" description="Helical" evidence="7">
    <location>
        <begin position="174"/>
        <end position="191"/>
    </location>
</feature>
<feature type="transmembrane region" description="Helical" evidence="7">
    <location>
        <begin position="547"/>
        <end position="570"/>
    </location>
</feature>
<dbReference type="Pfam" id="PF09678">
    <property type="entry name" value="Caa3_CtaG"/>
    <property type="match status" value="1"/>
</dbReference>
<evidence type="ECO:0000256" key="4">
    <source>
        <dbReference type="ARBA" id="ARBA00022989"/>
    </source>
</evidence>
<feature type="transmembrane region" description="Helical" evidence="7">
    <location>
        <begin position="467"/>
        <end position="489"/>
    </location>
</feature>
<feature type="compositionally biased region" description="Low complexity" evidence="6">
    <location>
        <begin position="19"/>
        <end position="36"/>
    </location>
</feature>
<dbReference type="GO" id="GO:0006825">
    <property type="term" value="P:copper ion transport"/>
    <property type="evidence" value="ECO:0007669"/>
    <property type="project" value="InterPro"/>
</dbReference>
<evidence type="ECO:0000256" key="2">
    <source>
        <dbReference type="ARBA" id="ARBA00022475"/>
    </source>
</evidence>
<dbReference type="PANTHER" id="PTHR34820">
    <property type="entry name" value="INNER MEMBRANE PROTEIN YEBZ"/>
    <property type="match status" value="1"/>
</dbReference>
<dbReference type="STRING" id="47855.GA0070606_0181"/>
<evidence type="ECO:0000256" key="7">
    <source>
        <dbReference type="SAM" id="Phobius"/>
    </source>
</evidence>
<evidence type="ECO:0000256" key="3">
    <source>
        <dbReference type="ARBA" id="ARBA00022692"/>
    </source>
</evidence>
<evidence type="ECO:0000313" key="10">
    <source>
        <dbReference type="Proteomes" id="UP000199001"/>
    </source>
</evidence>
<feature type="transmembrane region" description="Helical" evidence="7">
    <location>
        <begin position="340"/>
        <end position="359"/>
    </location>
</feature>
<dbReference type="InterPro" id="IPR008457">
    <property type="entry name" value="Cu-R_CopD_dom"/>
</dbReference>
<dbReference type="GO" id="GO:0005886">
    <property type="term" value="C:plasma membrane"/>
    <property type="evidence" value="ECO:0007669"/>
    <property type="project" value="UniProtKB-SubCell"/>
</dbReference>
<dbReference type="EMBL" id="FMHZ01000002">
    <property type="protein sequence ID" value="SCL44197.1"/>
    <property type="molecule type" value="Genomic_DNA"/>
</dbReference>
<protein>
    <submittedName>
        <fullName evidence="9">Putative copper resistance protein D</fullName>
    </submittedName>
</protein>
<keyword evidence="5 7" id="KW-0472">Membrane</keyword>
<name>A0A1C6TR06_9ACTN</name>
<organism evidence="9 10">
    <name type="scientific">Micromonospora citrea</name>
    <dbReference type="NCBI Taxonomy" id="47855"/>
    <lineage>
        <taxon>Bacteria</taxon>
        <taxon>Bacillati</taxon>
        <taxon>Actinomycetota</taxon>
        <taxon>Actinomycetes</taxon>
        <taxon>Micromonosporales</taxon>
        <taxon>Micromonosporaceae</taxon>
        <taxon>Micromonospora</taxon>
    </lineage>
</organism>
<feature type="transmembrane region" description="Helical" evidence="7">
    <location>
        <begin position="515"/>
        <end position="535"/>
    </location>
</feature>
<evidence type="ECO:0000256" key="5">
    <source>
        <dbReference type="ARBA" id="ARBA00023136"/>
    </source>
</evidence>
<comment type="subcellular location">
    <subcellularLocation>
        <location evidence="1">Cell membrane</location>
        <topology evidence="1">Multi-pass membrane protein</topology>
    </subcellularLocation>
</comment>
<gene>
    <name evidence="9" type="ORF">GA0070606_0181</name>
</gene>
<feature type="transmembrane region" description="Helical" evidence="7">
    <location>
        <begin position="299"/>
        <end position="320"/>
    </location>
</feature>
<feature type="transmembrane region" description="Helical" evidence="7">
    <location>
        <begin position="84"/>
        <end position="111"/>
    </location>
</feature>
<dbReference type="Pfam" id="PF05425">
    <property type="entry name" value="CopD"/>
    <property type="match status" value="1"/>
</dbReference>
<feature type="transmembrane region" description="Helical" evidence="7">
    <location>
        <begin position="432"/>
        <end position="455"/>
    </location>
</feature>
<keyword evidence="2" id="KW-1003">Cell membrane</keyword>
<feature type="domain" description="Copper resistance protein D" evidence="8">
    <location>
        <begin position="262"/>
        <end position="358"/>
    </location>
</feature>
<feature type="transmembrane region" description="Helical" evidence="7">
    <location>
        <begin position="582"/>
        <end position="609"/>
    </location>
</feature>
<keyword evidence="4 7" id="KW-1133">Transmembrane helix</keyword>
<accession>A0A1C6TR06</accession>